<name>A0AAW1JSM2_POPJA</name>
<dbReference type="Proteomes" id="UP001458880">
    <property type="component" value="Unassembled WGS sequence"/>
</dbReference>
<evidence type="ECO:0000313" key="2">
    <source>
        <dbReference type="EMBL" id="KAK9708072.1"/>
    </source>
</evidence>
<proteinExistence type="predicted"/>
<organism evidence="2 3">
    <name type="scientific">Popillia japonica</name>
    <name type="common">Japanese beetle</name>
    <dbReference type="NCBI Taxonomy" id="7064"/>
    <lineage>
        <taxon>Eukaryota</taxon>
        <taxon>Metazoa</taxon>
        <taxon>Ecdysozoa</taxon>
        <taxon>Arthropoda</taxon>
        <taxon>Hexapoda</taxon>
        <taxon>Insecta</taxon>
        <taxon>Pterygota</taxon>
        <taxon>Neoptera</taxon>
        <taxon>Endopterygota</taxon>
        <taxon>Coleoptera</taxon>
        <taxon>Polyphaga</taxon>
        <taxon>Scarabaeiformia</taxon>
        <taxon>Scarabaeidae</taxon>
        <taxon>Rutelinae</taxon>
        <taxon>Popillia</taxon>
    </lineage>
</organism>
<dbReference type="AlphaFoldDB" id="A0AAW1JSM2"/>
<evidence type="ECO:0000313" key="3">
    <source>
        <dbReference type="Proteomes" id="UP001458880"/>
    </source>
</evidence>
<dbReference type="EMBL" id="JASPKY010000337">
    <property type="protein sequence ID" value="KAK9708072.1"/>
    <property type="molecule type" value="Genomic_DNA"/>
</dbReference>
<comment type="caution">
    <text evidence="2">The sequence shown here is derived from an EMBL/GenBank/DDBJ whole genome shotgun (WGS) entry which is preliminary data.</text>
</comment>
<reference evidence="2 3" key="1">
    <citation type="journal article" date="2024" name="BMC Genomics">
        <title>De novo assembly and annotation of Popillia japonica's genome with initial clues to its potential as an invasive pest.</title>
        <authorList>
            <person name="Cucini C."/>
            <person name="Boschi S."/>
            <person name="Funari R."/>
            <person name="Cardaioli E."/>
            <person name="Iannotti N."/>
            <person name="Marturano G."/>
            <person name="Paoli F."/>
            <person name="Bruttini M."/>
            <person name="Carapelli A."/>
            <person name="Frati F."/>
            <person name="Nardi F."/>
        </authorList>
    </citation>
    <scope>NUCLEOTIDE SEQUENCE [LARGE SCALE GENOMIC DNA]</scope>
    <source>
        <strain evidence="2">DMR45628</strain>
    </source>
</reference>
<accession>A0AAW1JSM2</accession>
<sequence>MVGNDSDKDDALGENGGDCNIHQIGKGVLRQRLEICAVSQEGEENLVHLSSQAFENNNFSKKIQSSLSFRLSKTTAELNQIEQNHYIGLKKLFAHKKKAGRSRSCMLFWYDYEGDRDSGISNPKPWKPTPGKLKQFG</sequence>
<gene>
    <name evidence="2" type="ORF">QE152_g27473</name>
</gene>
<protein>
    <submittedName>
        <fullName evidence="2">Uncharacterized protein</fullName>
    </submittedName>
</protein>
<feature type="region of interest" description="Disordered" evidence="1">
    <location>
        <begin position="116"/>
        <end position="137"/>
    </location>
</feature>
<keyword evidence="3" id="KW-1185">Reference proteome</keyword>
<evidence type="ECO:0000256" key="1">
    <source>
        <dbReference type="SAM" id="MobiDB-lite"/>
    </source>
</evidence>